<protein>
    <submittedName>
        <fullName evidence="2">Uncharacterized protein</fullName>
    </submittedName>
</protein>
<reference evidence="2" key="2">
    <citation type="submission" date="2020-11" db="EMBL/GenBank/DDBJ databases">
        <authorList>
            <person name="McCartney M.A."/>
            <person name="Auch B."/>
            <person name="Kono T."/>
            <person name="Mallez S."/>
            <person name="Becker A."/>
            <person name="Gohl D.M."/>
            <person name="Silverstein K.A.T."/>
            <person name="Koren S."/>
            <person name="Bechman K.B."/>
            <person name="Herman A."/>
            <person name="Abrahante J.E."/>
            <person name="Garbe J."/>
        </authorList>
    </citation>
    <scope>NUCLEOTIDE SEQUENCE</scope>
    <source>
        <strain evidence="2">Duluth1</strain>
        <tissue evidence="2">Whole animal</tissue>
    </source>
</reference>
<evidence type="ECO:0000313" key="2">
    <source>
        <dbReference type="EMBL" id="KAH3869794.1"/>
    </source>
</evidence>
<proteinExistence type="predicted"/>
<organism evidence="2 3">
    <name type="scientific">Dreissena polymorpha</name>
    <name type="common">Zebra mussel</name>
    <name type="synonym">Mytilus polymorpha</name>
    <dbReference type="NCBI Taxonomy" id="45954"/>
    <lineage>
        <taxon>Eukaryota</taxon>
        <taxon>Metazoa</taxon>
        <taxon>Spiralia</taxon>
        <taxon>Lophotrochozoa</taxon>
        <taxon>Mollusca</taxon>
        <taxon>Bivalvia</taxon>
        <taxon>Autobranchia</taxon>
        <taxon>Heteroconchia</taxon>
        <taxon>Euheterodonta</taxon>
        <taxon>Imparidentia</taxon>
        <taxon>Neoheterodontei</taxon>
        <taxon>Myida</taxon>
        <taxon>Dreissenoidea</taxon>
        <taxon>Dreissenidae</taxon>
        <taxon>Dreissena</taxon>
    </lineage>
</organism>
<evidence type="ECO:0000256" key="1">
    <source>
        <dbReference type="SAM" id="MobiDB-lite"/>
    </source>
</evidence>
<feature type="region of interest" description="Disordered" evidence="1">
    <location>
        <begin position="1"/>
        <end position="28"/>
    </location>
</feature>
<reference evidence="2" key="1">
    <citation type="journal article" date="2019" name="bioRxiv">
        <title>The Genome of the Zebra Mussel, Dreissena polymorpha: A Resource for Invasive Species Research.</title>
        <authorList>
            <person name="McCartney M.A."/>
            <person name="Auch B."/>
            <person name="Kono T."/>
            <person name="Mallez S."/>
            <person name="Zhang Y."/>
            <person name="Obille A."/>
            <person name="Becker A."/>
            <person name="Abrahante J.E."/>
            <person name="Garbe J."/>
            <person name="Badalamenti J.P."/>
            <person name="Herman A."/>
            <person name="Mangelson H."/>
            <person name="Liachko I."/>
            <person name="Sullivan S."/>
            <person name="Sone E.D."/>
            <person name="Koren S."/>
            <person name="Silverstein K.A.T."/>
            <person name="Beckman K.B."/>
            <person name="Gohl D.M."/>
        </authorList>
    </citation>
    <scope>NUCLEOTIDE SEQUENCE</scope>
    <source>
        <strain evidence="2">Duluth1</strain>
        <tissue evidence="2">Whole animal</tissue>
    </source>
</reference>
<sequence>MAYLQIPSKKGRAHHRKNEGGDADAGDKATCRVLNVAPDPNGSRYKPLPEEHQNLKSEKMQAEIEIDAAGEGNIEVDIKSEFLAAEREKNELTVSTKARLRDDIEPDYLKKWDDMVKEFQLEEYTYWGCDGPFLIDDDVTSLETSSSQLNAFQRRPTLASSPYVHKNKPASVDGGHFSLTLDALLMESLGSPSPSLLHTASPAPSKGSDVSLEGLLYCTIHEGRFVQLNISSSSDMDRRLFVDTFGNAVTDEGIFCHDSFKKRKGGFGSRMLRRLFGCADNPATV</sequence>
<dbReference type="Proteomes" id="UP000828390">
    <property type="component" value="Unassembled WGS sequence"/>
</dbReference>
<dbReference type="EMBL" id="JAIWYP010000002">
    <property type="protein sequence ID" value="KAH3869794.1"/>
    <property type="molecule type" value="Genomic_DNA"/>
</dbReference>
<name>A0A9D4M4Y2_DREPO</name>
<keyword evidence="3" id="KW-1185">Reference proteome</keyword>
<accession>A0A9D4M4Y2</accession>
<evidence type="ECO:0000313" key="3">
    <source>
        <dbReference type="Proteomes" id="UP000828390"/>
    </source>
</evidence>
<gene>
    <name evidence="2" type="ORF">DPMN_032965</name>
</gene>
<comment type="caution">
    <text evidence="2">The sequence shown here is derived from an EMBL/GenBank/DDBJ whole genome shotgun (WGS) entry which is preliminary data.</text>
</comment>
<dbReference type="AlphaFoldDB" id="A0A9D4M4Y2"/>